<gene>
    <name evidence="2" type="ORF">ACFQHR_03715</name>
</gene>
<sequence>MQEFDAGKYQELNLYFKQKIKELLESHPQLKNRVAEGNSLNLEEIVECLTLNHQLRWKEFLELDQLKMNQDLQNHLEGKGTPLSNKDGFYRSSRPDGDNPDKGMW</sequence>
<evidence type="ECO:0000313" key="3">
    <source>
        <dbReference type="Proteomes" id="UP001596405"/>
    </source>
</evidence>
<name>A0ABW2DK49_9BACT</name>
<reference evidence="3" key="1">
    <citation type="journal article" date="2019" name="Int. J. Syst. Evol. Microbiol.">
        <title>The Global Catalogue of Microorganisms (GCM) 10K type strain sequencing project: providing services to taxonomists for standard genome sequencing and annotation.</title>
        <authorList>
            <consortium name="The Broad Institute Genomics Platform"/>
            <consortium name="The Broad Institute Genome Sequencing Center for Infectious Disease"/>
            <person name="Wu L."/>
            <person name="Ma J."/>
        </authorList>
    </citation>
    <scope>NUCLEOTIDE SEQUENCE [LARGE SCALE GENOMIC DNA]</scope>
    <source>
        <strain evidence="3">CGMCC 4.7393</strain>
    </source>
</reference>
<dbReference type="Proteomes" id="UP001596405">
    <property type="component" value="Unassembled WGS sequence"/>
</dbReference>
<dbReference type="RefSeq" id="WP_066623653.1">
    <property type="nucleotide sequence ID" value="NZ_JBHSYQ010000003.1"/>
</dbReference>
<feature type="compositionally biased region" description="Basic and acidic residues" evidence="1">
    <location>
        <begin position="93"/>
        <end position="105"/>
    </location>
</feature>
<dbReference type="EMBL" id="JBHSYQ010000003">
    <property type="protein sequence ID" value="MFC6996713.1"/>
    <property type="molecule type" value="Genomic_DNA"/>
</dbReference>
<proteinExistence type="predicted"/>
<evidence type="ECO:0000313" key="2">
    <source>
        <dbReference type="EMBL" id="MFC6996713.1"/>
    </source>
</evidence>
<accession>A0ABW2DK49</accession>
<keyword evidence="3" id="KW-1185">Reference proteome</keyword>
<organism evidence="2 3">
    <name type="scientific">Rufibacter roseus</name>
    <dbReference type="NCBI Taxonomy" id="1567108"/>
    <lineage>
        <taxon>Bacteria</taxon>
        <taxon>Pseudomonadati</taxon>
        <taxon>Bacteroidota</taxon>
        <taxon>Cytophagia</taxon>
        <taxon>Cytophagales</taxon>
        <taxon>Hymenobacteraceae</taxon>
        <taxon>Rufibacter</taxon>
    </lineage>
</organism>
<evidence type="ECO:0000256" key="1">
    <source>
        <dbReference type="SAM" id="MobiDB-lite"/>
    </source>
</evidence>
<protein>
    <submittedName>
        <fullName evidence="2">Uncharacterized protein</fullName>
    </submittedName>
</protein>
<comment type="caution">
    <text evidence="2">The sequence shown here is derived from an EMBL/GenBank/DDBJ whole genome shotgun (WGS) entry which is preliminary data.</text>
</comment>
<feature type="region of interest" description="Disordered" evidence="1">
    <location>
        <begin position="74"/>
        <end position="105"/>
    </location>
</feature>